<protein>
    <submittedName>
        <fullName evidence="1">Uncharacterized protein</fullName>
    </submittedName>
</protein>
<accession>A0A6B7ZEZ4</accession>
<keyword evidence="2" id="KW-1185">Reference proteome</keyword>
<dbReference type="Proteomes" id="UP000464669">
    <property type="component" value="Segment"/>
</dbReference>
<evidence type="ECO:0000313" key="1">
    <source>
        <dbReference type="EMBL" id="QGH71932.1"/>
    </source>
</evidence>
<reference evidence="1 2" key="1">
    <citation type="submission" date="2019-11" db="EMBL/GenBank/DDBJ databases">
        <authorList>
            <person name="Lewis R."/>
            <person name="Clooney A.G."/>
            <person name="Stockdale S.R."/>
            <person name="Buttimer C."/>
            <person name="Draper L.A."/>
            <person name="Ross R.P."/>
            <person name="Hill C."/>
        </authorList>
    </citation>
    <scope>NUCLEOTIDE SEQUENCE [LARGE SCALE GENOMIC DNA]</scope>
</reference>
<dbReference type="EMBL" id="MN642089">
    <property type="protein sequence ID" value="QGH71932.1"/>
    <property type="molecule type" value="Genomic_DNA"/>
</dbReference>
<gene>
    <name evidence="1" type="ORF">N1M2_69</name>
</gene>
<sequence length="180" mass="20970">MGNAYQPPKLEKRENTVVKQVKDEAQGDRVLGVSSVNMQMSADDIYKKNITDFAEFLKGNIAAGTLEERQKFQRTFFNSIPAMLRLSDAQVKAVLDHFLVTIAENRQVFDYSVVLSPLYTIESQLNKVEVERYKRFMLFIILLSDNARDRQRFLANFDMTKFTSMFDPVTKQRLTNYVYR</sequence>
<name>A0A6B7ZEZ4_9CAUD</name>
<organism evidence="1 2">
    <name type="scientific">Klebsiella phage N1M2</name>
    <dbReference type="NCBI Taxonomy" id="2664939"/>
    <lineage>
        <taxon>Viruses</taxon>
        <taxon>Duplodnaviria</taxon>
        <taxon>Heunggongvirae</taxon>
        <taxon>Uroviricota</taxon>
        <taxon>Caudoviricetes</taxon>
        <taxon>Chimalliviridae</taxon>
        <taxon>Nimduovirus</taxon>
        <taxon>Nimduovirus N1M2</taxon>
    </lineage>
</organism>
<proteinExistence type="predicted"/>
<evidence type="ECO:0000313" key="2">
    <source>
        <dbReference type="Proteomes" id="UP000464669"/>
    </source>
</evidence>